<dbReference type="AlphaFoldDB" id="A0A075QYI3"/>
<reference evidence="10 11" key="1">
    <citation type="journal article" date="2011" name="J. Bacteriol.">
        <title>Genome sequence of Brevibacillus laterosporus LMG 15441, a pathogen of invertebrates.</title>
        <authorList>
            <person name="Djukic M."/>
            <person name="Poehlein A."/>
            <person name="Thurmer A."/>
            <person name="Daniel R."/>
        </authorList>
    </citation>
    <scope>NUCLEOTIDE SEQUENCE [LARGE SCALE GENOMIC DNA]</scope>
    <source>
        <strain evidence="10 11">LMG 15441</strain>
    </source>
</reference>
<comment type="function">
    <text evidence="8">ATP-binding (A) component of a common energy-coupling factor (ECF) ABC-transporter complex.</text>
</comment>
<dbReference type="GO" id="GO:0015087">
    <property type="term" value="F:cobalt ion transmembrane transporter activity"/>
    <property type="evidence" value="ECO:0007669"/>
    <property type="project" value="UniProtKB-ARBA"/>
</dbReference>
<proteinExistence type="inferred from homology"/>
<feature type="domain" description="ABC transporter" evidence="9">
    <location>
        <begin position="3"/>
        <end position="246"/>
    </location>
</feature>
<keyword evidence="5 8" id="KW-0067">ATP-binding</keyword>
<comment type="subunit">
    <text evidence="8">Forms a stable energy-coupling factor (ECF) transporter complex composed of 2 membrane-embedded substrate-binding proteins (S component), 2 ATP-binding proteins (A component) and 2 transmembrane proteins (T component).</text>
</comment>
<dbReference type="Pfam" id="PF00005">
    <property type="entry name" value="ABC_tran"/>
    <property type="match status" value="1"/>
</dbReference>
<dbReference type="EMBL" id="CP007806">
    <property type="protein sequence ID" value="AIG25417.1"/>
    <property type="molecule type" value="Genomic_DNA"/>
</dbReference>
<evidence type="ECO:0000256" key="4">
    <source>
        <dbReference type="ARBA" id="ARBA00022741"/>
    </source>
</evidence>
<evidence type="ECO:0000256" key="5">
    <source>
        <dbReference type="ARBA" id="ARBA00022840"/>
    </source>
</evidence>
<evidence type="ECO:0000256" key="2">
    <source>
        <dbReference type="ARBA" id="ARBA00022448"/>
    </source>
</evidence>
<dbReference type="SMART" id="SM00382">
    <property type="entry name" value="AAA"/>
    <property type="match status" value="1"/>
</dbReference>
<dbReference type="InterPro" id="IPR050095">
    <property type="entry name" value="ECF_ABC_transporter_ATP-bd"/>
</dbReference>
<dbReference type="InterPro" id="IPR017871">
    <property type="entry name" value="ABC_transporter-like_CS"/>
</dbReference>
<dbReference type="FunFam" id="3.40.50.300:FF:000224">
    <property type="entry name" value="Energy-coupling factor transporter ATP-binding protein EcfA"/>
    <property type="match status" value="1"/>
</dbReference>
<dbReference type="STRING" id="1042163.BRLA_c010770"/>
<dbReference type="PROSITE" id="PS50893">
    <property type="entry name" value="ABC_TRANSPORTER_2"/>
    <property type="match status" value="1"/>
</dbReference>
<dbReference type="SUPFAM" id="SSF52540">
    <property type="entry name" value="P-loop containing nucleoside triphosphate hydrolases"/>
    <property type="match status" value="1"/>
</dbReference>
<keyword evidence="2 8" id="KW-0813">Transport</keyword>
<keyword evidence="3 8" id="KW-1003">Cell membrane</keyword>
<evidence type="ECO:0000256" key="7">
    <source>
        <dbReference type="ARBA" id="ARBA00023136"/>
    </source>
</evidence>
<keyword evidence="7 8" id="KW-0472">Membrane</keyword>
<dbReference type="InterPro" id="IPR003593">
    <property type="entry name" value="AAA+_ATPase"/>
</dbReference>
<dbReference type="PANTHER" id="PTHR43553">
    <property type="entry name" value="HEAVY METAL TRANSPORTER"/>
    <property type="match status" value="1"/>
</dbReference>
<dbReference type="PROSITE" id="PS00211">
    <property type="entry name" value="ABC_TRANSPORTER_1"/>
    <property type="match status" value="1"/>
</dbReference>
<dbReference type="GO" id="GO:0043190">
    <property type="term" value="C:ATP-binding cassette (ABC) transporter complex"/>
    <property type="evidence" value="ECO:0007669"/>
    <property type="project" value="TreeGrafter"/>
</dbReference>
<dbReference type="InterPro" id="IPR003439">
    <property type="entry name" value="ABC_transporter-like_ATP-bd"/>
</dbReference>
<dbReference type="NCBIfam" id="TIGR04521">
    <property type="entry name" value="ECF_ATPase_2"/>
    <property type="match status" value="1"/>
</dbReference>
<comment type="similarity">
    <text evidence="8">Belongs to the ABC transporter superfamily. Energy-coupling factor EcfA family.</text>
</comment>
<dbReference type="GO" id="GO:0005524">
    <property type="term" value="F:ATP binding"/>
    <property type="evidence" value="ECO:0007669"/>
    <property type="project" value="UniProtKB-UniRule"/>
</dbReference>
<comment type="subcellular location">
    <subcellularLocation>
        <location evidence="1 8">Cell membrane</location>
        <topology evidence="1 8">Peripheral membrane protein</topology>
    </subcellularLocation>
</comment>
<dbReference type="GO" id="GO:0042626">
    <property type="term" value="F:ATPase-coupled transmembrane transporter activity"/>
    <property type="evidence" value="ECO:0007669"/>
    <property type="project" value="TreeGrafter"/>
</dbReference>
<keyword evidence="4 8" id="KW-0547">Nucleotide-binding</keyword>
<evidence type="ECO:0000259" key="9">
    <source>
        <dbReference type="PROSITE" id="PS50893"/>
    </source>
</evidence>
<dbReference type="InterPro" id="IPR015856">
    <property type="entry name" value="ABC_transpr_CbiO/EcfA_su"/>
</dbReference>
<evidence type="ECO:0000256" key="1">
    <source>
        <dbReference type="ARBA" id="ARBA00004202"/>
    </source>
</evidence>
<dbReference type="eggNOG" id="COG1122">
    <property type="taxonomic scope" value="Bacteria"/>
</dbReference>
<dbReference type="CDD" id="cd03225">
    <property type="entry name" value="ABC_cobalt_CbiO_domain1"/>
    <property type="match status" value="1"/>
</dbReference>
<dbReference type="PANTHER" id="PTHR43553:SF27">
    <property type="entry name" value="ENERGY-COUPLING FACTOR TRANSPORTER ATP-BINDING PROTEIN ECFA2"/>
    <property type="match status" value="1"/>
</dbReference>
<gene>
    <name evidence="10" type="primary">ecfA2_2</name>
    <name evidence="10" type="ORF">BRLA_c010770</name>
</gene>
<dbReference type="InterPro" id="IPR027417">
    <property type="entry name" value="P-loop_NTPase"/>
</dbReference>
<dbReference type="GO" id="GO:0016887">
    <property type="term" value="F:ATP hydrolysis activity"/>
    <property type="evidence" value="ECO:0007669"/>
    <property type="project" value="InterPro"/>
</dbReference>
<keyword evidence="11" id="KW-1185">Reference proteome</keyword>
<dbReference type="Proteomes" id="UP000005850">
    <property type="component" value="Chromosome"/>
</dbReference>
<name>A0A075QYI3_BRELA</name>
<dbReference type="InterPro" id="IPR030946">
    <property type="entry name" value="EcfA2"/>
</dbReference>
<accession>A0A075QYI3</accession>
<evidence type="ECO:0000313" key="11">
    <source>
        <dbReference type="Proteomes" id="UP000005850"/>
    </source>
</evidence>
<keyword evidence="10" id="KW-0378">Hydrolase</keyword>
<evidence type="ECO:0000256" key="6">
    <source>
        <dbReference type="ARBA" id="ARBA00022967"/>
    </source>
</evidence>
<evidence type="ECO:0000313" key="10">
    <source>
        <dbReference type="EMBL" id="AIG25417.1"/>
    </source>
</evidence>
<dbReference type="Gene3D" id="3.40.50.300">
    <property type="entry name" value="P-loop containing nucleotide triphosphate hydrolases"/>
    <property type="match status" value="1"/>
</dbReference>
<protein>
    <recommendedName>
        <fullName evidence="8">Energy-coupling factor transporter ATP-binding protein EcfA2</fullName>
        <ecNumber evidence="8">7.-.-.-</ecNumber>
    </recommendedName>
</protein>
<evidence type="ECO:0000256" key="8">
    <source>
        <dbReference type="RuleBase" id="RU365104"/>
    </source>
</evidence>
<evidence type="ECO:0000256" key="3">
    <source>
        <dbReference type="ARBA" id="ARBA00022475"/>
    </source>
</evidence>
<dbReference type="RefSeq" id="WP_003335051.1">
    <property type="nucleotide sequence ID" value="NZ_CP007806.1"/>
</dbReference>
<dbReference type="KEGG" id="blr:BRLA_c010770"/>
<keyword evidence="6" id="KW-1278">Translocase</keyword>
<sequence length="299" mass="33741">MAIHFHEVTYSYQLGNLFQETALDNIDVGFPSGSFTAIIGPSGCGKSTLLQHMNGILLPTKGHVHILDHVITPHRSKKGIRQLRQRVGLIFQFPEHQMFADSVEKEIVFGPKNYGASPSQARALAVQALHQVNLDTELLDKNPFQLSGGQMRKVAIASILAMNPDILVLDEPTATLDCKSRHELLQLLHHLCKQEHKTVIMVTHRLEEVLSYCDRVVIMQEGKVAFQGETHELREQTDILATLGITIPAQLRFQHAFRQRFPELPLPTDQSVQGWARYLGERKMYLREDKKQQAGDPSC</sequence>
<dbReference type="EC" id="7.-.-.-" evidence="8"/>
<organism evidence="10 11">
    <name type="scientific">Brevibacillus laterosporus LMG 15441</name>
    <dbReference type="NCBI Taxonomy" id="1042163"/>
    <lineage>
        <taxon>Bacteria</taxon>
        <taxon>Bacillati</taxon>
        <taxon>Bacillota</taxon>
        <taxon>Bacilli</taxon>
        <taxon>Bacillales</taxon>
        <taxon>Paenibacillaceae</taxon>
        <taxon>Brevibacillus</taxon>
    </lineage>
</organism>
<dbReference type="HOGENOM" id="CLU_000604_1_22_9"/>